<name>A0AA36HQ43_9DINO</name>
<accession>A0AA36HQ43</accession>
<evidence type="ECO:0000313" key="2">
    <source>
        <dbReference type="Proteomes" id="UP001178507"/>
    </source>
</evidence>
<evidence type="ECO:0008006" key="3">
    <source>
        <dbReference type="Google" id="ProtNLM"/>
    </source>
</evidence>
<reference evidence="1" key="1">
    <citation type="submission" date="2023-08" db="EMBL/GenBank/DDBJ databases">
        <authorList>
            <person name="Chen Y."/>
            <person name="Shah S."/>
            <person name="Dougan E. K."/>
            <person name="Thang M."/>
            <person name="Chan C."/>
        </authorList>
    </citation>
    <scope>NUCLEOTIDE SEQUENCE</scope>
</reference>
<dbReference type="InterPro" id="IPR013783">
    <property type="entry name" value="Ig-like_fold"/>
</dbReference>
<keyword evidence="2" id="KW-1185">Reference proteome</keyword>
<dbReference type="SMART" id="SM01411">
    <property type="entry name" value="Ephrin_rec_like"/>
    <property type="match status" value="5"/>
</dbReference>
<gene>
    <name evidence="1" type="ORF">EVOR1521_LOCUS3119</name>
</gene>
<dbReference type="Gene3D" id="2.60.40.10">
    <property type="entry name" value="Immunoglobulins"/>
    <property type="match status" value="5"/>
</dbReference>
<dbReference type="PANTHER" id="PTHR47236:SF4">
    <property type="entry name" value="GENE 9195-RELATED"/>
    <property type="match status" value="1"/>
</dbReference>
<dbReference type="Proteomes" id="UP001178507">
    <property type="component" value="Unassembled WGS sequence"/>
</dbReference>
<organism evidence="1 2">
    <name type="scientific">Effrenium voratum</name>
    <dbReference type="NCBI Taxonomy" id="2562239"/>
    <lineage>
        <taxon>Eukaryota</taxon>
        <taxon>Sar</taxon>
        <taxon>Alveolata</taxon>
        <taxon>Dinophyceae</taxon>
        <taxon>Suessiales</taxon>
        <taxon>Symbiodiniaceae</taxon>
        <taxon>Effrenium</taxon>
    </lineage>
</organism>
<sequence>MGASFMRFVSSGITQRFGSVQFVPASGVNSTGTCRNQSVSDVFDAMSSIAASGMRINGYAASTAGVLSKGLALADGSGMAAVSCSIPKQFSPFSSVDLAADPIPTRAATRKTGWQATEAIAPLWLEPGQYPVTQDTEATTTQEIGPPIEQHFDRNLRMAVSFNGPDGDFYTAGSVSSSPFSLPYEVKRRYGWAGGQRVRLMGLAWPEGAELEVSLIFAFEERDVFSDCERSSREAECVVPTPSSTDGMEVALKMRTVLNGEIAFYDLGLTYTYMAVPTVLFSIPARASLDGTTWLEVFGGPFDARVEYFCTFVAPLASHLPKVSEEPARFLNSSTLLCQPPKILLPTMCSLTLSSDREMTNLGIGHAAFEFAEPEVEVASEYREPLLESEQLVPMITALTPLEGQEGWDTDLRLFGENFRAGCRCSFILEEPDEWDASSASFAEATVINSSLMHCAGLDFPSFAVAAFCPPKLSSNYMWLHRPPPTYFVPFSIWPENASFPEVASLAIPSSVRFQSPAYNISTYNPGVRIQRIAPRNYLPFVESQTSQRYFTILHVEGLLPKDDATPSDTGFTPNHCEVRFGDVPAETMVKNSTFVEAIIPEAFTNQTVPLHIFCGEPMQQVTYAQTWMFRYTFLPELFGVSPEEVEAQSHEWLTLHGRFFEDFPGRACLMGNELVLGVKVRVVSSEMVMCRVPLWQQDAPNLTVAFSNDGQFFSKETVILNTWARIRIMAFEPSFVYLGDMANITVLGRNFRSGLQCLFNDYARVEPVLLWHTQLRCIIPPDFLHLGIGNVSLRLIMREDHAREGKYALEEKEFFIALRERPPEPIVPLLRPPDEEEELHSTEFQRYTGKLPPANESGLIPLVPAEEPPGLFWWPSTLSIGNQTTSFSRITISPQRGPLDGIDVILRTDGFYLPPYARCRCRFGDVQVPAYCVARRQQVQCRAPAVTGEQTVLAQFSINDGADWSPGAPFSFYAPPLFAALQPPLGSLLGGNNVSIYVFQFPTDDSVPSFCRWQGTFAVPITIGGPDHITCPVPAHSAFAPFSREGDDMPLTLEVSFAGIPPVWIPLPRSLHFRQHNIPVRKTQELFVAPRHGIASVGGAALTLTGAGFVFPTVNTSLVGCIFGRHFFSPGVVDSSSSMRCRAPALSSIFPDAVPPADVTIDLTFDGGQTRTDLNNIYSYLQDFEFISVLPTGGLFSTQTLASISGRNFKRTPNIFLKFGEVKVSAAATTDTLRAVAPLQPEPGTYPIYYSVDDQTFVDTGLVWIASATSLVTAIIPDRGFRVGGTNVTIVTSGLYWLPSLSCVFGYAPVSTVEVYNPDDPANPRLTCLTPPCEQAMYLDGVGPNSSVDCFGFVTVQMTFNGQNFFGNLTYEYVKMPQVRYASPFPASGWSNDLTIALFGENFQEPMWCRWSDLGESPATDVTPGFMRCTAPQLPWDLRPDNRTADSVLSYFEISPNGQDWTRFKRAWLWYREPEVLSIVPNTTFRTFAPEGDFIVTGRYFRLLQPELVECVWLYDKYLPAERSPAELLAPDVLRCRPTQPAAASGVGTDKLQPLGVNLEVSMSTQVDSASEQTVLAEDRMSLSASSLGNFPGPAVFPTTCLVTGGCTLTLRGNLWAEDFVYGSGNRTGAKLFVAVGDHLLEARRGKDSMWATVRLPPTPHMAAVPRAEPLRLTRNLQDYTPVEFNIGYNPIPMGSFYRPELHNGTLQPCPQGHACPGVGVNQSDLTYPGEAPIRCLPGTWMNATGYFECETCPEGVYCPRYSMIEPEHCETGYICWAGTGYDANLALCPAGKLCVKPAYGKTVSTSSSRFPFARRLEEERRLRLSALPATEIMDCPAGYFCPPGSVAERDPFTGELIFVSPMTCTRLGIVCSEGSFNPLSVDVVAGPGEYVAPDNSGVLPCPVGMSCPGGPGFLLPQPCPPGQYQLSSGAPDCSTCTAGTICTGFGSALPTLCPAGRVCAHPGREIPSYLCPAGSYCPPGVITLNTLAGISDNGPVVCPPGYYCMAGTASAIVDPTSMDTAKQCTQGTFCVANTTTAGGTDNCPPRWYCPAGVSSPQPTPPGHYVGKSGSIYPSKCRPGTYAANWLMVACDPCPAGTECPLDGTVVPTVCRPGSYREATVAGADPTKNVMCTPCPQGTWSAQGGLTSVLDCKNCNERYVCPMEGTVRFATVDQPCAADALPTDICYENSQGWDCPQGYGCGPATTSFTQYDYYCEAGFWCKVRTIPSETRNLVCPAGYYCKRETGESGGSGRKAFRCPSNHFCPEGTAAQDVRIDNQLLIVLHNVQSLVEIVTLPDMTRGSMCRICSDEQPPGVFDLARCRPCGKIVPLSFFENLAARRLDELENHYVALPENYSNTSKGMQVWILANHTEEPVDLPLDAASPELLARALQQLEEIQLRQQTPDYEAMVAASLGDYEPPVVVGYFAGNGTTNHTPSDPRQLQAAATVTNSSNSSNVTREVVYHCAPDIHTEDLTPWMKSSGLPCYSAVEDWKGNLKCPRGTISTIGSESPEDCIQQGLLIAVTNIYKCYPPRPCNTEFPEDYVCQESEVLCGISEPLELYASDKTYKKSFVWGEPIDPTDPDSKTVQFFGFDPFVDEDLTRKPFHNFELQPMDLAVLDLAFDQISPTTLVNAGEAGHFNIHIHSTLLDPNNAEEIDRGHLLPPFFWRPINTDLHVKTQLKILALERFNMSVQLDLLHGGHVQNLDTFNQVLDIHRFSPTRAIWGTRYFFCSVISKERLLNGAYELPYNMPPGLAGQLGNPGFAIALTKLGGNLENQPQTVQYDGALALAETDKGGQAFWQSQGIDTVPMPWLPFFSNCVGFDSFIVLWDLFESPGELRDGCELVPRDDVKIVPPLIVDLATLEPRLFPVADQCEIITKCHFEENMEEGAYASTLWWELEEDVDLFYITTYPILYSEYKEGDAFFASKVGTEQLTAVGLQSDERNNGRIPRRVYFEMQYFQRSLDDKKLVAVSMQLSEFDDDDTDTVYYLMLKFEALGWQDLMNEFQLPLGLCHPVLPDWLGSCGCHFGGLGWYPPEGPQGHSSTLPAGRMLRVHVLVAGAGGVLRHTACGVCVRDDQTAAQPAVQLHGWHSLQILRACLRSDG</sequence>
<dbReference type="Gene3D" id="2.10.50.10">
    <property type="entry name" value="Tumor Necrosis Factor Receptor, subunit A, domain 2"/>
    <property type="match status" value="1"/>
</dbReference>
<dbReference type="EMBL" id="CAUJNA010000180">
    <property type="protein sequence ID" value="CAJ1373238.1"/>
    <property type="molecule type" value="Genomic_DNA"/>
</dbReference>
<protein>
    <recommendedName>
        <fullName evidence="3">IPT/TIG domain-containing protein</fullName>
    </recommendedName>
</protein>
<evidence type="ECO:0000313" key="1">
    <source>
        <dbReference type="EMBL" id="CAJ1373238.1"/>
    </source>
</evidence>
<dbReference type="PANTHER" id="PTHR47236">
    <property type="entry name" value="GENE, 32742-RELATED-RELATED"/>
    <property type="match status" value="1"/>
</dbReference>
<proteinExistence type="predicted"/>
<comment type="caution">
    <text evidence="1">The sequence shown here is derived from an EMBL/GenBank/DDBJ whole genome shotgun (WGS) entry which is preliminary data.</text>
</comment>